<dbReference type="AlphaFoldDB" id="A0A1E5BIQ0"/>
<reference evidence="1 2" key="1">
    <citation type="journal article" date="2012" name="Science">
        <title>Ecological populations of bacteria act as socially cohesive units of antibiotic production and resistance.</title>
        <authorList>
            <person name="Cordero O.X."/>
            <person name="Wildschutte H."/>
            <person name="Kirkup B."/>
            <person name="Proehl S."/>
            <person name="Ngo L."/>
            <person name="Hussain F."/>
            <person name="Le Roux F."/>
            <person name="Mincer T."/>
            <person name="Polz M.F."/>
        </authorList>
    </citation>
    <scope>NUCLEOTIDE SEQUENCE [LARGE SCALE GENOMIC DNA]</scope>
    <source>
        <strain evidence="1 2">ZF-129</strain>
    </source>
</reference>
<dbReference type="EMBL" id="AJYQ02000020">
    <property type="protein sequence ID" value="OEE37273.1"/>
    <property type="molecule type" value="Genomic_DNA"/>
</dbReference>
<comment type="caution">
    <text evidence="1">The sequence shown here is derived from an EMBL/GenBank/DDBJ whole genome shotgun (WGS) entry which is preliminary data.</text>
</comment>
<dbReference type="RefSeq" id="WP_017041751.1">
    <property type="nucleotide sequence ID" value="NZ_AJYQ02000020.1"/>
</dbReference>
<organism evidence="1 2">
    <name type="scientific">Vibrio genomosp. F10 str. ZF-129</name>
    <dbReference type="NCBI Taxonomy" id="1187848"/>
    <lineage>
        <taxon>Bacteria</taxon>
        <taxon>Pseudomonadati</taxon>
        <taxon>Pseudomonadota</taxon>
        <taxon>Gammaproteobacteria</taxon>
        <taxon>Vibrionales</taxon>
        <taxon>Vibrionaceae</taxon>
        <taxon>Vibrio</taxon>
    </lineage>
</organism>
<dbReference type="Proteomes" id="UP000094741">
    <property type="component" value="Unassembled WGS sequence"/>
</dbReference>
<gene>
    <name evidence="1" type="ORF">A1QO_03995</name>
</gene>
<protein>
    <submittedName>
        <fullName evidence="1">Uncharacterized protein</fullName>
    </submittedName>
</protein>
<name>A0A1E5BIQ0_9VIBR</name>
<dbReference type="STRING" id="1187848.A1QO_03995"/>
<evidence type="ECO:0000313" key="1">
    <source>
        <dbReference type="EMBL" id="OEE37273.1"/>
    </source>
</evidence>
<evidence type="ECO:0000313" key="2">
    <source>
        <dbReference type="Proteomes" id="UP000094741"/>
    </source>
</evidence>
<accession>A0A1E5BIQ0</accession>
<sequence>MNTSNFSTIGKVQLPYIERTKLTSKLVTNQNLSDDALQIVYKACSRYIFLLELGSTSLHDFAHKMSQSYDNKVTNDIVKTLYEISDSECTDKVA</sequence>
<proteinExistence type="predicted"/>